<dbReference type="Gene3D" id="3.40.630.30">
    <property type="match status" value="1"/>
</dbReference>
<keyword evidence="2" id="KW-1185">Reference proteome</keyword>
<sequence>MQPLVYKNLEISLLQNNEADIQATAECFIQGYYKSHPLFVGLQIEKEDFYRIIVKGIREAIVERPLQQLIAKDSKDKSKVIGVYLVNDFGTGFSDYKMARINDEIKKSNNKQYYQTVRVAILKEYQCTGIYQKLNQMQFYAAIEFKLSQSYIDFVYNYKMHSHPKNYLDAIAINSIDIREWEYKGKQVFKDQKYVCAVLQMTPFTSKLAKEYHSTGKQELTGFYKQYIDFYKGIPQNQIEQQEEIKSYMSELDDMRPSL</sequence>
<proteinExistence type="predicted"/>
<gene>
    <name evidence="1" type="ORF">PPERSA_02328</name>
</gene>
<evidence type="ECO:0000313" key="1">
    <source>
        <dbReference type="EMBL" id="KRX05796.1"/>
    </source>
</evidence>
<comment type="caution">
    <text evidence="1">The sequence shown here is derived from an EMBL/GenBank/DDBJ whole genome shotgun (WGS) entry which is preliminary data.</text>
</comment>
<evidence type="ECO:0008006" key="3">
    <source>
        <dbReference type="Google" id="ProtNLM"/>
    </source>
</evidence>
<name>A0A0V0QU61_PSEPJ</name>
<dbReference type="InParanoid" id="A0A0V0QU61"/>
<dbReference type="EMBL" id="LDAU01000104">
    <property type="protein sequence ID" value="KRX05796.1"/>
    <property type="molecule type" value="Genomic_DNA"/>
</dbReference>
<dbReference type="AlphaFoldDB" id="A0A0V0QU61"/>
<evidence type="ECO:0000313" key="2">
    <source>
        <dbReference type="Proteomes" id="UP000054937"/>
    </source>
</evidence>
<accession>A0A0V0QU61</accession>
<protein>
    <recommendedName>
        <fullName evidence="3">Acyl-CoA N-acyltransferase</fullName>
    </recommendedName>
</protein>
<dbReference type="Proteomes" id="UP000054937">
    <property type="component" value="Unassembled WGS sequence"/>
</dbReference>
<organism evidence="1 2">
    <name type="scientific">Pseudocohnilembus persalinus</name>
    <name type="common">Ciliate</name>
    <dbReference type="NCBI Taxonomy" id="266149"/>
    <lineage>
        <taxon>Eukaryota</taxon>
        <taxon>Sar</taxon>
        <taxon>Alveolata</taxon>
        <taxon>Ciliophora</taxon>
        <taxon>Intramacronucleata</taxon>
        <taxon>Oligohymenophorea</taxon>
        <taxon>Scuticociliatia</taxon>
        <taxon>Philasterida</taxon>
        <taxon>Pseudocohnilembidae</taxon>
        <taxon>Pseudocohnilembus</taxon>
    </lineage>
</organism>
<reference evidence="1 2" key="1">
    <citation type="journal article" date="2015" name="Sci. Rep.">
        <title>Genome of the facultative scuticociliatosis pathogen Pseudocohnilembus persalinus provides insight into its virulence through horizontal gene transfer.</title>
        <authorList>
            <person name="Xiong J."/>
            <person name="Wang G."/>
            <person name="Cheng J."/>
            <person name="Tian M."/>
            <person name="Pan X."/>
            <person name="Warren A."/>
            <person name="Jiang C."/>
            <person name="Yuan D."/>
            <person name="Miao W."/>
        </authorList>
    </citation>
    <scope>NUCLEOTIDE SEQUENCE [LARGE SCALE GENOMIC DNA]</scope>
    <source>
        <strain evidence="1">36N120E</strain>
    </source>
</reference>